<gene>
    <name evidence="2" type="ORF">HETIRDRAFT_411347</name>
</gene>
<keyword evidence="3" id="KW-1185">Reference proteome</keyword>
<dbReference type="RefSeq" id="XP_009550256.1">
    <property type="nucleotide sequence ID" value="XM_009551961.1"/>
</dbReference>
<dbReference type="KEGG" id="hir:HETIRDRAFT_411347"/>
<accession>W4JZJ4</accession>
<feature type="compositionally biased region" description="Basic residues" evidence="1">
    <location>
        <begin position="1"/>
        <end position="13"/>
    </location>
</feature>
<sequence>MSEKKRHATRRGKRREEGSRRHNVQTKVFTIKQIERRYGRHEGKMRHTQRQSRRRSSEEHEGGKRRDRIATEPDVRRGRIIKEL</sequence>
<feature type="compositionally biased region" description="Basic and acidic residues" evidence="1">
    <location>
        <begin position="55"/>
        <end position="84"/>
    </location>
</feature>
<name>W4JZJ4_HETIT</name>
<dbReference type="AlphaFoldDB" id="W4JZJ4"/>
<evidence type="ECO:0000256" key="1">
    <source>
        <dbReference type="SAM" id="MobiDB-lite"/>
    </source>
</evidence>
<dbReference type="EMBL" id="KI925462">
    <property type="protein sequence ID" value="ETW78271.1"/>
    <property type="molecule type" value="Genomic_DNA"/>
</dbReference>
<dbReference type="InParanoid" id="W4JZJ4"/>
<evidence type="ECO:0000313" key="2">
    <source>
        <dbReference type="EMBL" id="ETW78271.1"/>
    </source>
</evidence>
<organism evidence="2 3">
    <name type="scientific">Heterobasidion irregulare (strain TC 32-1)</name>
    <dbReference type="NCBI Taxonomy" id="747525"/>
    <lineage>
        <taxon>Eukaryota</taxon>
        <taxon>Fungi</taxon>
        <taxon>Dikarya</taxon>
        <taxon>Basidiomycota</taxon>
        <taxon>Agaricomycotina</taxon>
        <taxon>Agaricomycetes</taxon>
        <taxon>Russulales</taxon>
        <taxon>Bondarzewiaceae</taxon>
        <taxon>Heterobasidion</taxon>
        <taxon>Heterobasidion annosum species complex</taxon>
    </lineage>
</organism>
<feature type="compositionally biased region" description="Basic and acidic residues" evidence="1">
    <location>
        <begin position="33"/>
        <end position="42"/>
    </location>
</feature>
<feature type="region of interest" description="Disordered" evidence="1">
    <location>
        <begin position="1"/>
        <end position="84"/>
    </location>
</feature>
<reference evidence="2 3" key="1">
    <citation type="journal article" date="2012" name="New Phytol.">
        <title>Insight into trade-off between wood decay and parasitism from the genome of a fungal forest pathogen.</title>
        <authorList>
            <person name="Olson A."/>
            <person name="Aerts A."/>
            <person name="Asiegbu F."/>
            <person name="Belbahri L."/>
            <person name="Bouzid O."/>
            <person name="Broberg A."/>
            <person name="Canback B."/>
            <person name="Coutinho P.M."/>
            <person name="Cullen D."/>
            <person name="Dalman K."/>
            <person name="Deflorio G."/>
            <person name="van Diepen L.T."/>
            <person name="Dunand C."/>
            <person name="Duplessis S."/>
            <person name="Durling M."/>
            <person name="Gonthier P."/>
            <person name="Grimwood J."/>
            <person name="Fossdal C.G."/>
            <person name="Hansson D."/>
            <person name="Henrissat B."/>
            <person name="Hietala A."/>
            <person name="Himmelstrand K."/>
            <person name="Hoffmeister D."/>
            <person name="Hogberg N."/>
            <person name="James T.Y."/>
            <person name="Karlsson M."/>
            <person name="Kohler A."/>
            <person name="Kues U."/>
            <person name="Lee Y.H."/>
            <person name="Lin Y.C."/>
            <person name="Lind M."/>
            <person name="Lindquist E."/>
            <person name="Lombard V."/>
            <person name="Lucas S."/>
            <person name="Lunden K."/>
            <person name="Morin E."/>
            <person name="Murat C."/>
            <person name="Park J."/>
            <person name="Raffaello T."/>
            <person name="Rouze P."/>
            <person name="Salamov A."/>
            <person name="Schmutz J."/>
            <person name="Solheim H."/>
            <person name="Stahlberg J."/>
            <person name="Velez H."/>
            <person name="de Vries R.P."/>
            <person name="Wiebenga A."/>
            <person name="Woodward S."/>
            <person name="Yakovlev I."/>
            <person name="Garbelotto M."/>
            <person name="Martin F."/>
            <person name="Grigoriev I.V."/>
            <person name="Stenlid J."/>
        </authorList>
    </citation>
    <scope>NUCLEOTIDE SEQUENCE [LARGE SCALE GENOMIC DNA]</scope>
    <source>
        <strain evidence="2 3">TC 32-1</strain>
    </source>
</reference>
<dbReference type="HOGENOM" id="CLU_2527739_0_0_1"/>
<evidence type="ECO:0000313" key="3">
    <source>
        <dbReference type="Proteomes" id="UP000030671"/>
    </source>
</evidence>
<dbReference type="GeneID" id="20672943"/>
<feature type="compositionally biased region" description="Basic residues" evidence="1">
    <location>
        <begin position="43"/>
        <end position="54"/>
    </location>
</feature>
<proteinExistence type="predicted"/>
<protein>
    <submittedName>
        <fullName evidence="2">Uncharacterized protein</fullName>
    </submittedName>
</protein>
<dbReference type="Proteomes" id="UP000030671">
    <property type="component" value="Unassembled WGS sequence"/>
</dbReference>